<feature type="compositionally biased region" description="Acidic residues" evidence="2">
    <location>
        <begin position="609"/>
        <end position="625"/>
    </location>
</feature>
<accession>A0A8S1ZGD0</accession>
<dbReference type="InterPro" id="IPR006121">
    <property type="entry name" value="HMA_dom"/>
</dbReference>
<name>A0A8S1ZGD0_ARAAE</name>
<proteinExistence type="inferred from homology"/>
<dbReference type="InterPro" id="IPR016024">
    <property type="entry name" value="ARM-type_fold"/>
</dbReference>
<dbReference type="EMBL" id="LR999451">
    <property type="protein sequence ID" value="CAE5958899.1"/>
    <property type="molecule type" value="Genomic_DNA"/>
</dbReference>
<dbReference type="Gene3D" id="3.30.70.100">
    <property type="match status" value="1"/>
</dbReference>
<dbReference type="PROSITE" id="PS50846">
    <property type="entry name" value="HMA_2"/>
    <property type="match status" value="1"/>
</dbReference>
<evidence type="ECO:0000256" key="2">
    <source>
        <dbReference type="SAM" id="MobiDB-lite"/>
    </source>
</evidence>
<dbReference type="InterPro" id="IPR007587">
    <property type="entry name" value="SAPS"/>
</dbReference>
<dbReference type="GO" id="GO:0046872">
    <property type="term" value="F:metal ion binding"/>
    <property type="evidence" value="ECO:0007669"/>
    <property type="project" value="InterPro"/>
</dbReference>
<dbReference type="InterPro" id="IPR036163">
    <property type="entry name" value="HMA_dom_sf"/>
</dbReference>
<dbReference type="AlphaFoldDB" id="A0A8S1ZGD0"/>
<dbReference type="CDD" id="cd00371">
    <property type="entry name" value="HMA"/>
    <property type="match status" value="1"/>
</dbReference>
<dbReference type="PANTHER" id="PTHR12634">
    <property type="entry name" value="SIT4 YEAST -ASSOCIATING PROTEIN-RELATED"/>
    <property type="match status" value="1"/>
</dbReference>
<comment type="similarity">
    <text evidence="1">Belongs to the SAPS family.</text>
</comment>
<evidence type="ECO:0000313" key="5">
    <source>
        <dbReference type="Proteomes" id="UP000682877"/>
    </source>
</evidence>
<feature type="compositionally biased region" description="Acidic residues" evidence="2">
    <location>
        <begin position="887"/>
        <end position="898"/>
    </location>
</feature>
<dbReference type="GO" id="GO:0019888">
    <property type="term" value="F:protein phosphatase regulator activity"/>
    <property type="evidence" value="ECO:0007669"/>
    <property type="project" value="TreeGrafter"/>
</dbReference>
<feature type="compositionally biased region" description="Basic and acidic residues" evidence="2">
    <location>
        <begin position="766"/>
        <end position="814"/>
    </location>
</feature>
<dbReference type="Pfam" id="PF00403">
    <property type="entry name" value="HMA"/>
    <property type="match status" value="1"/>
</dbReference>
<protein>
    <recommendedName>
        <fullName evidence="3">HMA domain-containing protein</fullName>
    </recommendedName>
</protein>
<feature type="region of interest" description="Disordered" evidence="2">
    <location>
        <begin position="887"/>
        <end position="911"/>
    </location>
</feature>
<gene>
    <name evidence="4" type="ORF">AARE701A_LOCUS2464</name>
</gene>
<sequence length="1063" mass="118433">MAGLSTASAVEAILDKDSFTLEDLLDEDEIIQECKALNGRLLNFLRERVQVEQLIRYIIEEPLEDVEKKRTFKFPFIACEIFTCEIEMILKTLVEDEELMLLLFSFLEAKETHNSLLAGYFSKVVICLLVRKTIPFMQFIKDHQEILKQLVDLIGITSIMEVLKRLVGTDEHLYSNYTSAMQWVEDTDVLEMIVDKFGSSDSPEVHANAAEILCTVARYAPPGLATKLSSPSCTGRLLKHTLEDSRPKSVLVNSLSVCISLLDPKRFTLGTYHIYGRQLTHGSMVTNPETVEGMLGSLGDLLMLLNVSSAEGVLLTTYGKLQPPLGKHRLKIVEFISVLLTVGSEAAEKEVIRLGALKRVLDLFFEYPYNNFLHHHVENVILSCLESKNSQLVDHLLSECNLIGSILEAEKDSTLTTSDSDKLQPTVPAEGSKPLRIGNIGHMTRISNKLLQLANSNVEIQSRLQENSKWVDWQTDVLSKRNTLENVYSWACGRPTSLHDRSRDSDDDDYHDRDYDVAALANNLSQAFRYGIYSNDDMDEAQGSMERDDEDVYFDDESAEVVISSLRLGDDQESDSLFTNSNWFAFDDDKAANERSMSSAASPSPNADGDGDDDDVVIGEADEFNDTAASSPPDDMETEDSTSKHPSENPSEPEPEKSPAWVEWRETSESTAPSSNPDETTILSNGDVQIEKEDNDDDDTDNKSAVKTPGVSGDETTEKLPDESGVEPTESSSKASGIEPSEISPKASGIEPKESSPKASGAEVTENLRDSDPAESHADAKSSEPESPHGTKETEVAAEADTKETEEAVKEPEKSCILKVDLKCCTGCQKKASMKLQRISGVEEVEYNSEKRLMTVTGDVEPMALVRKLTKYRIKTELFSVKYQLDDDDLNSDDEDGTSSDSTSSYNDPKPMEREFQEKMMQQKKKTGLLKKPPFLGGCCSSKSNVVQPLPMRNRNWHVPSKFENGPPGFGIRFGNASTSSQLWPPHPMMGYPPTMQPMMQQQPPPMMMQQQPPPMMQQQAQVPMTGVSMPPNVNMFQPAPQPYFMSKLKMNPKLHYTEEKKK</sequence>
<dbReference type="SUPFAM" id="SSF48371">
    <property type="entry name" value="ARM repeat"/>
    <property type="match status" value="1"/>
</dbReference>
<feature type="region of interest" description="Disordered" evidence="2">
    <location>
        <begin position="594"/>
        <end position="814"/>
    </location>
</feature>
<dbReference type="Pfam" id="PF04499">
    <property type="entry name" value="SAPS"/>
    <property type="match status" value="1"/>
</dbReference>
<dbReference type="PANTHER" id="PTHR12634:SF37">
    <property type="entry name" value="SIT4 PHOSPHATASE-ASSOCIATED FAMILY PROTEIN"/>
    <property type="match status" value="1"/>
</dbReference>
<feature type="domain" description="HMA" evidence="3">
    <location>
        <begin position="813"/>
        <end position="881"/>
    </location>
</feature>
<dbReference type="SUPFAM" id="SSF55008">
    <property type="entry name" value="HMA, heavy metal-associated domain"/>
    <property type="match status" value="1"/>
</dbReference>
<dbReference type="Proteomes" id="UP000682877">
    <property type="component" value="Chromosome 1"/>
</dbReference>
<evidence type="ECO:0000259" key="3">
    <source>
        <dbReference type="PROSITE" id="PS50846"/>
    </source>
</evidence>
<evidence type="ECO:0000313" key="4">
    <source>
        <dbReference type="EMBL" id="CAE5958899.1"/>
    </source>
</evidence>
<reference evidence="4" key="1">
    <citation type="submission" date="2021-01" db="EMBL/GenBank/DDBJ databases">
        <authorList>
            <person name="Bezrukov I."/>
        </authorList>
    </citation>
    <scope>NUCLEOTIDE SEQUENCE</scope>
</reference>
<feature type="compositionally biased region" description="Polar residues" evidence="2">
    <location>
        <begin position="669"/>
        <end position="687"/>
    </location>
</feature>
<keyword evidence="5" id="KW-1185">Reference proteome</keyword>
<evidence type="ECO:0000256" key="1">
    <source>
        <dbReference type="ARBA" id="ARBA00006180"/>
    </source>
</evidence>
<organism evidence="4 5">
    <name type="scientific">Arabidopsis arenosa</name>
    <name type="common">Sand rock-cress</name>
    <name type="synonym">Cardaminopsis arenosa</name>
    <dbReference type="NCBI Taxonomy" id="38785"/>
    <lineage>
        <taxon>Eukaryota</taxon>
        <taxon>Viridiplantae</taxon>
        <taxon>Streptophyta</taxon>
        <taxon>Embryophyta</taxon>
        <taxon>Tracheophyta</taxon>
        <taxon>Spermatophyta</taxon>
        <taxon>Magnoliopsida</taxon>
        <taxon>eudicotyledons</taxon>
        <taxon>Gunneridae</taxon>
        <taxon>Pentapetalae</taxon>
        <taxon>rosids</taxon>
        <taxon>malvids</taxon>
        <taxon>Brassicales</taxon>
        <taxon>Brassicaceae</taxon>
        <taxon>Camelineae</taxon>
        <taxon>Arabidopsis</taxon>
    </lineage>
</organism>
<feature type="compositionally biased region" description="Low complexity" evidence="2">
    <location>
        <begin position="596"/>
        <end position="605"/>
    </location>
</feature>
<dbReference type="GO" id="GO:0019903">
    <property type="term" value="F:protein phosphatase binding"/>
    <property type="evidence" value="ECO:0007669"/>
    <property type="project" value="InterPro"/>
</dbReference>